<dbReference type="PROSITE" id="PS50949">
    <property type="entry name" value="HTH_GNTR"/>
    <property type="match status" value="1"/>
</dbReference>
<gene>
    <name evidence="9" type="ORF">NWF35_05780</name>
</gene>
<comment type="similarity">
    <text evidence="2">Belongs to the bacterial solute-binding protein 1 family.</text>
</comment>
<sequence length="481" mass="56016">MTNLRRRSTFDRRYERFVRSLREQIVTGQLKPGDFILSEHELAELYELSRGSVRKALSELVSEGLLLKIAGRGNMVTYPRKGDIRLSKIKLGWFSPSYELPVVRQLLQQFEERFPMLRVQLVPIPTPEYVETLMEWNATETVIDVFVLPDFFFLRWVQQGWVHQLHPYLPEEMQREPSTYPPLLSMFQHDDVQYATPFVFSPVVIGYHRRMWEEAGIREHNPIRDWIGLVETARRCSIRSPDGECDQYGFCFSASRNRWPVFLLQNGGQLADAGGRLLLDHPRNVEALRFCVDLMYQHRVAPIFSHGSDRLAEDLFIRGRAAMILTTYYFMNEFRYQGMDWDLLTPPMGREEATLLLGNGLAINANSPNRAAAEALVDFLTSRETQSEIKRQSCTIPARKDVAEDRTLWRSDVHPEQYHVFVDVLPYARSIRDLGVTEEQFSFMEKELHLMWARVESPDVASHRITEEWSRRSALPTSSSH</sequence>
<dbReference type="PRINTS" id="PR00035">
    <property type="entry name" value="HTHGNTR"/>
</dbReference>
<dbReference type="Gene3D" id="3.40.190.10">
    <property type="entry name" value="Periplasmic binding protein-like II"/>
    <property type="match status" value="1"/>
</dbReference>
<evidence type="ECO:0000256" key="5">
    <source>
        <dbReference type="ARBA" id="ARBA00023015"/>
    </source>
</evidence>
<keyword evidence="4" id="KW-0732">Signal</keyword>
<evidence type="ECO:0000256" key="6">
    <source>
        <dbReference type="ARBA" id="ARBA00023125"/>
    </source>
</evidence>
<protein>
    <submittedName>
        <fullName evidence="9">Extracellular solute-binding protein</fullName>
    </submittedName>
</protein>
<comment type="caution">
    <text evidence="9">The sequence shown here is derived from an EMBL/GenBank/DDBJ whole genome shotgun (WGS) entry which is preliminary data.</text>
</comment>
<accession>A0ABT8IKV1</accession>
<dbReference type="PANTHER" id="PTHR43649:SF31">
    <property type="entry name" value="SN-GLYCEROL-3-PHOSPHATE-BINDING PERIPLASMIC PROTEIN UGPB"/>
    <property type="match status" value="1"/>
</dbReference>
<evidence type="ECO:0000256" key="7">
    <source>
        <dbReference type="ARBA" id="ARBA00023163"/>
    </source>
</evidence>
<dbReference type="Pfam" id="PF13416">
    <property type="entry name" value="SBP_bac_8"/>
    <property type="match status" value="1"/>
</dbReference>
<dbReference type="Pfam" id="PF00392">
    <property type="entry name" value="GntR"/>
    <property type="match status" value="1"/>
</dbReference>
<evidence type="ECO:0000259" key="8">
    <source>
        <dbReference type="PROSITE" id="PS50949"/>
    </source>
</evidence>
<keyword evidence="3" id="KW-0813">Transport</keyword>
<evidence type="ECO:0000256" key="2">
    <source>
        <dbReference type="ARBA" id="ARBA00008520"/>
    </source>
</evidence>
<keyword evidence="7" id="KW-0804">Transcription</keyword>
<dbReference type="InterPro" id="IPR036388">
    <property type="entry name" value="WH-like_DNA-bd_sf"/>
</dbReference>
<dbReference type="CDD" id="cd07377">
    <property type="entry name" value="WHTH_GntR"/>
    <property type="match status" value="1"/>
</dbReference>
<evidence type="ECO:0000313" key="9">
    <source>
        <dbReference type="EMBL" id="MDN4593418.1"/>
    </source>
</evidence>
<keyword evidence="6" id="KW-0238">DNA-binding</keyword>
<evidence type="ECO:0000256" key="3">
    <source>
        <dbReference type="ARBA" id="ARBA00022448"/>
    </source>
</evidence>
<dbReference type="Proteomes" id="UP001174196">
    <property type="component" value="Unassembled WGS sequence"/>
</dbReference>
<evidence type="ECO:0000256" key="1">
    <source>
        <dbReference type="ARBA" id="ARBA00004196"/>
    </source>
</evidence>
<organism evidence="9 10">
    <name type="scientific">Polycladomyces subterraneus</name>
    <dbReference type="NCBI Taxonomy" id="1016997"/>
    <lineage>
        <taxon>Bacteria</taxon>
        <taxon>Bacillati</taxon>
        <taxon>Bacillota</taxon>
        <taxon>Bacilli</taxon>
        <taxon>Bacillales</taxon>
        <taxon>Thermoactinomycetaceae</taxon>
        <taxon>Polycladomyces</taxon>
    </lineage>
</organism>
<dbReference type="InterPro" id="IPR000524">
    <property type="entry name" value="Tscrpt_reg_HTH_GntR"/>
</dbReference>
<name>A0ABT8IKV1_9BACL</name>
<dbReference type="InterPro" id="IPR036390">
    <property type="entry name" value="WH_DNA-bd_sf"/>
</dbReference>
<keyword evidence="10" id="KW-1185">Reference proteome</keyword>
<dbReference type="RefSeq" id="WP_301238139.1">
    <property type="nucleotide sequence ID" value="NZ_JANRHH010000028.1"/>
</dbReference>
<comment type="subcellular location">
    <subcellularLocation>
        <location evidence="1">Cell envelope</location>
    </subcellularLocation>
</comment>
<evidence type="ECO:0000256" key="4">
    <source>
        <dbReference type="ARBA" id="ARBA00022729"/>
    </source>
</evidence>
<dbReference type="InterPro" id="IPR006059">
    <property type="entry name" value="SBP"/>
</dbReference>
<dbReference type="SUPFAM" id="SSF53850">
    <property type="entry name" value="Periplasmic binding protein-like II"/>
    <property type="match status" value="1"/>
</dbReference>
<dbReference type="InterPro" id="IPR050490">
    <property type="entry name" value="Bact_solute-bd_prot1"/>
</dbReference>
<reference evidence="9" key="1">
    <citation type="submission" date="2022-08" db="EMBL/GenBank/DDBJ databases">
        <title>Polycladomyces zharkentsis sp. nov., a novel thermophilic CMC and starch-degrading bacterium isolated from a geothermal spring in Kazakhstan.</title>
        <authorList>
            <person name="Mashzhan A."/>
            <person name="Kistaubaeva A."/>
            <person name="Javier-Lopez R."/>
            <person name="Birkeland N.-K."/>
        </authorList>
    </citation>
    <scope>NUCLEOTIDE SEQUENCE</scope>
    <source>
        <strain evidence="9">KSR 13</strain>
    </source>
</reference>
<dbReference type="Gene3D" id="1.10.10.10">
    <property type="entry name" value="Winged helix-like DNA-binding domain superfamily/Winged helix DNA-binding domain"/>
    <property type="match status" value="1"/>
</dbReference>
<dbReference type="PANTHER" id="PTHR43649">
    <property type="entry name" value="ARABINOSE-BINDING PROTEIN-RELATED"/>
    <property type="match status" value="1"/>
</dbReference>
<keyword evidence="5" id="KW-0805">Transcription regulation</keyword>
<evidence type="ECO:0000313" key="10">
    <source>
        <dbReference type="Proteomes" id="UP001174196"/>
    </source>
</evidence>
<proteinExistence type="inferred from homology"/>
<dbReference type="EMBL" id="JANRHH010000028">
    <property type="protein sequence ID" value="MDN4593418.1"/>
    <property type="molecule type" value="Genomic_DNA"/>
</dbReference>
<dbReference type="SMART" id="SM00345">
    <property type="entry name" value="HTH_GNTR"/>
    <property type="match status" value="1"/>
</dbReference>
<dbReference type="SUPFAM" id="SSF46785">
    <property type="entry name" value="Winged helix' DNA-binding domain"/>
    <property type="match status" value="1"/>
</dbReference>
<feature type="domain" description="HTH gntR-type" evidence="8">
    <location>
        <begin position="11"/>
        <end position="79"/>
    </location>
</feature>